<protein>
    <recommendedName>
        <fullName evidence="3">EF-hand domain-containing protein</fullName>
    </recommendedName>
</protein>
<keyword evidence="5" id="KW-1185">Reference proteome</keyword>
<dbReference type="Pfam" id="PF01079">
    <property type="entry name" value="Hint"/>
    <property type="match status" value="1"/>
</dbReference>
<dbReference type="InterPro" id="IPR018247">
    <property type="entry name" value="EF_Hand_1_Ca_BS"/>
</dbReference>
<dbReference type="InterPro" id="IPR050387">
    <property type="entry name" value="Hedgehog_Signaling"/>
</dbReference>
<dbReference type="PANTHER" id="PTHR11889">
    <property type="entry name" value="HEDGEHOG"/>
    <property type="match status" value="1"/>
</dbReference>
<feature type="region of interest" description="Disordered" evidence="1">
    <location>
        <begin position="1"/>
        <end position="21"/>
    </location>
</feature>
<dbReference type="AlphaFoldDB" id="A0A150G1F1"/>
<dbReference type="InterPro" id="IPR002048">
    <property type="entry name" value="EF_hand_dom"/>
</dbReference>
<dbReference type="PROSITE" id="PS50222">
    <property type="entry name" value="EF_HAND_2"/>
    <property type="match status" value="1"/>
</dbReference>
<dbReference type="PROSITE" id="PS00018">
    <property type="entry name" value="EF_HAND_1"/>
    <property type="match status" value="1"/>
</dbReference>
<proteinExistence type="predicted"/>
<sequence>MSASTSPNGNEEGRPDEGQVGVRIDYAKGLSPAWTKRFQKFDLNKDGVLDLGEIMQVAEEMMHEKQMRKLFMWMTLGLVVAVAVLIGSLTGSTYAIVQLAKDTKVSANTTSYAFVSTKDGRPTLSSNAVLDISGVRFQPENTTAIGSGRRSLLIQDTSYDYYGHVPIDTVEQGCTLVEHGLISFVLSRSNPDSAIVSGAIALSTLTIKEQTGCDTPDASEVTALVNIANWKASMDFIVDCTVADGCTTATVTVLGKGTVRMSNLQYGDMVHSRDIATGAEVYRPVYVFGHRDRRVTAPFVHITAADRTLKLSPGHFLPLCIDRCTSEDLMTGQGIFDPKVRGADIFVNGVLASPHPWDHVIGPVAPAWSVPFLPYVHEVFLTPAYGLYLAIGPAAMERVLQYLRFEALAEEHGYVLTYLAFFAVLVVVPSGVAGTLLAGAVSKQLRRVGSV</sequence>
<keyword evidence="2" id="KW-1133">Transmembrane helix</keyword>
<dbReference type="GO" id="GO:0016540">
    <property type="term" value="P:protein autoprocessing"/>
    <property type="evidence" value="ECO:0007669"/>
    <property type="project" value="InterPro"/>
</dbReference>
<dbReference type="EMBL" id="LSYV01000084">
    <property type="protein sequence ID" value="KXZ43667.1"/>
    <property type="molecule type" value="Genomic_DNA"/>
</dbReference>
<reference evidence="5" key="1">
    <citation type="journal article" date="2016" name="Nat. Commun.">
        <title>The Gonium pectorale genome demonstrates co-option of cell cycle regulation during the evolution of multicellularity.</title>
        <authorList>
            <person name="Hanschen E.R."/>
            <person name="Marriage T.N."/>
            <person name="Ferris P.J."/>
            <person name="Hamaji T."/>
            <person name="Toyoda A."/>
            <person name="Fujiyama A."/>
            <person name="Neme R."/>
            <person name="Noguchi H."/>
            <person name="Minakuchi Y."/>
            <person name="Suzuki M."/>
            <person name="Kawai-Toyooka H."/>
            <person name="Smith D.R."/>
            <person name="Sparks H."/>
            <person name="Anderson J."/>
            <person name="Bakaric R."/>
            <person name="Luria V."/>
            <person name="Karger A."/>
            <person name="Kirschner M.W."/>
            <person name="Durand P.M."/>
            <person name="Michod R.E."/>
            <person name="Nozaki H."/>
            <person name="Olson B.J."/>
        </authorList>
    </citation>
    <scope>NUCLEOTIDE SEQUENCE [LARGE SCALE GENOMIC DNA]</scope>
    <source>
        <strain evidence="5">NIES-2863</strain>
    </source>
</reference>
<organism evidence="4 5">
    <name type="scientific">Gonium pectorale</name>
    <name type="common">Green alga</name>
    <dbReference type="NCBI Taxonomy" id="33097"/>
    <lineage>
        <taxon>Eukaryota</taxon>
        <taxon>Viridiplantae</taxon>
        <taxon>Chlorophyta</taxon>
        <taxon>core chlorophytes</taxon>
        <taxon>Chlorophyceae</taxon>
        <taxon>CS clade</taxon>
        <taxon>Chlamydomonadales</taxon>
        <taxon>Volvocaceae</taxon>
        <taxon>Gonium</taxon>
    </lineage>
</organism>
<feature type="transmembrane region" description="Helical" evidence="2">
    <location>
        <begin position="70"/>
        <end position="97"/>
    </location>
</feature>
<evidence type="ECO:0000259" key="3">
    <source>
        <dbReference type="PROSITE" id="PS50222"/>
    </source>
</evidence>
<keyword evidence="2" id="KW-0812">Transmembrane</keyword>
<dbReference type="SUPFAM" id="SSF51294">
    <property type="entry name" value="Hedgehog/intein (Hint) domain"/>
    <property type="match status" value="1"/>
</dbReference>
<keyword evidence="2" id="KW-0472">Membrane</keyword>
<evidence type="ECO:0000256" key="1">
    <source>
        <dbReference type="SAM" id="MobiDB-lite"/>
    </source>
</evidence>
<dbReference type="OrthoDB" id="5212at2759"/>
<evidence type="ECO:0000313" key="4">
    <source>
        <dbReference type="EMBL" id="KXZ43667.1"/>
    </source>
</evidence>
<evidence type="ECO:0000256" key="2">
    <source>
        <dbReference type="SAM" id="Phobius"/>
    </source>
</evidence>
<evidence type="ECO:0000313" key="5">
    <source>
        <dbReference type="Proteomes" id="UP000075714"/>
    </source>
</evidence>
<dbReference type="InterPro" id="IPR036844">
    <property type="entry name" value="Hint_dom_sf"/>
</dbReference>
<gene>
    <name evidence="4" type="ORF">GPECTOR_83g279</name>
</gene>
<dbReference type="PANTHER" id="PTHR11889:SF31">
    <property type="entry name" value="PROTEIN HEDGEHOG"/>
    <property type="match status" value="1"/>
</dbReference>
<accession>A0A150G1F1</accession>
<dbReference type="Gene3D" id="2.170.16.10">
    <property type="entry name" value="Hedgehog/Intein (Hint) domain"/>
    <property type="match status" value="1"/>
</dbReference>
<name>A0A150G1F1_GONPE</name>
<dbReference type="GO" id="GO:0005509">
    <property type="term" value="F:calcium ion binding"/>
    <property type="evidence" value="ECO:0007669"/>
    <property type="project" value="InterPro"/>
</dbReference>
<dbReference type="InterPro" id="IPR001767">
    <property type="entry name" value="Hedgehog_Hint"/>
</dbReference>
<feature type="transmembrane region" description="Helical" evidence="2">
    <location>
        <begin position="418"/>
        <end position="441"/>
    </location>
</feature>
<comment type="caution">
    <text evidence="4">The sequence shown here is derived from an EMBL/GenBank/DDBJ whole genome shotgun (WGS) entry which is preliminary data.</text>
</comment>
<feature type="domain" description="EF-hand" evidence="3">
    <location>
        <begin position="29"/>
        <end position="64"/>
    </location>
</feature>
<dbReference type="Proteomes" id="UP000075714">
    <property type="component" value="Unassembled WGS sequence"/>
</dbReference>